<dbReference type="Proteomes" id="UP001268819">
    <property type="component" value="Unassembled WGS sequence"/>
</dbReference>
<comment type="caution">
    <text evidence="8">The sequence shown here is derived from an EMBL/GenBank/DDBJ whole genome shotgun (WGS) entry which is preliminary data.</text>
</comment>
<feature type="domain" description="Oxo-4-hydroxy-4-carboxy-5-ureidoimidazoline decarboxylase" evidence="7">
    <location>
        <begin position="23"/>
        <end position="171"/>
    </location>
</feature>
<comment type="pathway">
    <text evidence="2">Purine metabolism; urate degradation; (S)-allantoin from urate: step 3/3.</text>
</comment>
<evidence type="ECO:0000256" key="2">
    <source>
        <dbReference type="ARBA" id="ARBA00004754"/>
    </source>
</evidence>
<evidence type="ECO:0000256" key="5">
    <source>
        <dbReference type="ARBA" id="ARBA00022793"/>
    </source>
</evidence>
<dbReference type="Pfam" id="PF09349">
    <property type="entry name" value="OHCU_decarbox"/>
    <property type="match status" value="1"/>
</dbReference>
<dbReference type="InterPro" id="IPR036778">
    <property type="entry name" value="OHCU_decarboxylase_sf"/>
</dbReference>
<evidence type="ECO:0000256" key="3">
    <source>
        <dbReference type="ARBA" id="ARBA00012257"/>
    </source>
</evidence>
<keyword evidence="9" id="KW-1185">Reference proteome</keyword>
<accession>A0ABU1PZS0</accession>
<dbReference type="GO" id="GO:0051997">
    <property type="term" value="F:2-oxo-4-hydroxy-4-carboxy-5-ureidoimidazoline decarboxylase activity"/>
    <property type="evidence" value="ECO:0007669"/>
    <property type="project" value="UniProtKB-EC"/>
</dbReference>
<dbReference type="RefSeq" id="WP_374726114.1">
    <property type="nucleotide sequence ID" value="NZ_BAAAXB010000001.1"/>
</dbReference>
<dbReference type="EMBL" id="JAVDSG010000001">
    <property type="protein sequence ID" value="MDR6596137.1"/>
    <property type="molecule type" value="Genomic_DNA"/>
</dbReference>
<keyword evidence="6 8" id="KW-0456">Lyase</keyword>
<name>A0ABU1PZS0_9PSEU</name>
<dbReference type="InterPro" id="IPR017595">
    <property type="entry name" value="OHCU_decarboxylase-2"/>
</dbReference>
<evidence type="ECO:0000313" key="9">
    <source>
        <dbReference type="Proteomes" id="UP001268819"/>
    </source>
</evidence>
<dbReference type="Gene3D" id="1.10.3330.10">
    <property type="entry name" value="Oxo-4-hydroxy-4-carboxy-5-ureidoimidazoline decarboxylase"/>
    <property type="match status" value="1"/>
</dbReference>
<sequence>MPDPVVPDPVVPDPAGFDLAGFNTAPADVLRPLLTECLAVPRWVDAVLAGRPYPDVDALLAGSARAADLSDDEVLAALAGHPRIGEGARHGGVSAAWSADEQSGVAESSADRLAAANAAYEDRFGHLYLVCATGLSAGEVLDDLAARMDNEPAAELRVAGRELGKIAALRLGKVVA</sequence>
<dbReference type="InterPro" id="IPR018020">
    <property type="entry name" value="OHCU_decarboxylase"/>
</dbReference>
<proteinExistence type="predicted"/>
<comment type="catalytic activity">
    <reaction evidence="1">
        <text>5-hydroxy-2-oxo-4-ureido-2,5-dihydro-1H-imidazole-5-carboxylate + H(+) = (S)-allantoin + CO2</text>
        <dbReference type="Rhea" id="RHEA:26301"/>
        <dbReference type="ChEBI" id="CHEBI:15378"/>
        <dbReference type="ChEBI" id="CHEBI:15678"/>
        <dbReference type="ChEBI" id="CHEBI:16526"/>
        <dbReference type="ChEBI" id="CHEBI:58639"/>
        <dbReference type="EC" id="4.1.1.97"/>
    </reaction>
</comment>
<dbReference type="NCBIfam" id="NF010372">
    <property type="entry name" value="PRK13798.1"/>
    <property type="match status" value="1"/>
</dbReference>
<evidence type="ECO:0000313" key="8">
    <source>
        <dbReference type="EMBL" id="MDR6596137.1"/>
    </source>
</evidence>
<dbReference type="PANTHER" id="PTHR43466:SF1">
    <property type="entry name" value="2-OXO-4-HYDROXY-4-CARBOXY-5-UREIDOIMIDAZOLINE DECARBOXYLASE-RELATED"/>
    <property type="match status" value="1"/>
</dbReference>
<dbReference type="NCBIfam" id="TIGR03180">
    <property type="entry name" value="UraD_2"/>
    <property type="match status" value="1"/>
</dbReference>
<dbReference type="EC" id="4.1.1.97" evidence="3"/>
<evidence type="ECO:0000256" key="1">
    <source>
        <dbReference type="ARBA" id="ARBA00001163"/>
    </source>
</evidence>
<evidence type="ECO:0000256" key="6">
    <source>
        <dbReference type="ARBA" id="ARBA00023239"/>
    </source>
</evidence>
<keyword evidence="5" id="KW-0210">Decarboxylase</keyword>
<dbReference type="PANTHER" id="PTHR43466">
    <property type="entry name" value="2-OXO-4-HYDROXY-4-CARBOXY-5-UREIDOIMIDAZOLINE DECARBOXYLASE-RELATED"/>
    <property type="match status" value="1"/>
</dbReference>
<reference evidence="8 9" key="1">
    <citation type="submission" date="2023-07" db="EMBL/GenBank/DDBJ databases">
        <title>Sequencing the genomes of 1000 actinobacteria strains.</title>
        <authorList>
            <person name="Klenk H.-P."/>
        </authorList>
    </citation>
    <scope>NUCLEOTIDE SEQUENCE [LARGE SCALE GENOMIC DNA]</scope>
    <source>
        <strain evidence="8 9">DSM 43749</strain>
    </source>
</reference>
<dbReference type="SUPFAM" id="SSF158694">
    <property type="entry name" value="UraD-Like"/>
    <property type="match status" value="1"/>
</dbReference>
<protein>
    <recommendedName>
        <fullName evidence="3">2-oxo-4-hydroxy-4-carboxy-5-ureidoimidazoline decarboxylase</fullName>
        <ecNumber evidence="3">4.1.1.97</ecNumber>
    </recommendedName>
</protein>
<organism evidence="8 9">
    <name type="scientific">Saccharothrix longispora</name>
    <dbReference type="NCBI Taxonomy" id="33920"/>
    <lineage>
        <taxon>Bacteria</taxon>
        <taxon>Bacillati</taxon>
        <taxon>Actinomycetota</taxon>
        <taxon>Actinomycetes</taxon>
        <taxon>Pseudonocardiales</taxon>
        <taxon>Pseudonocardiaceae</taxon>
        <taxon>Saccharothrix</taxon>
    </lineage>
</organism>
<gene>
    <name evidence="8" type="ORF">J2S66_004521</name>
</gene>
<evidence type="ECO:0000259" key="7">
    <source>
        <dbReference type="Pfam" id="PF09349"/>
    </source>
</evidence>
<keyword evidence="4" id="KW-0659">Purine metabolism</keyword>
<evidence type="ECO:0000256" key="4">
    <source>
        <dbReference type="ARBA" id="ARBA00022631"/>
    </source>
</evidence>